<name>A0A0L0UTB3_9BASI</name>
<gene>
    <name evidence="2" type="ORF">PSTG_16599</name>
</gene>
<sequence length="564" mass="63557">MADGPCQTLKGEHQYSPAFPLNNENHSWSTDQEKQPHDLGVGPSNTAITANKDRKKGPSLPDELIQTILLAMTSSTPVRQATISLANCSLISRQWYRLASPLLYTSPVINMGSRQRALSFFDRLVDELLEYELQLMDSVNRVPKPSSLIDQMKRLMFFGEGRWRHRASFDSRPDVVDRSTLHEILNRLWCTQLEALCFVELPFTTPLHRPLVNRYPASLTTLILLTPLSHFELLFVLRDLPSLLHLCIGSHDDTSTVPAEHHTLFSREQLPSSNLRSFGISARTLEAWLRTGMPWYQSILNLLVVPSVRSITTLHLELADEDDERHLLAILGRPPSRPDSPSDDHPSAPEVESGPERLFKLETVFLRGLSSALMAETLSRLKGIRKLCLSSIYGTALRCPSPPPGEQTTSQVRLALESNPVDQESSPILTDHEWTSMISTTGGRTSRRTLSSKNLVWQSIPNSLEELSIDITRLPDHGPWNRRSSDQLILTISNLISSNLYPNLKILGSILADPSFEFGIFGPYRNSYPINQFLKIAHIHNVHLVPSFWNDSFVVNPTGTDWYK</sequence>
<proteinExistence type="predicted"/>
<keyword evidence="3" id="KW-1185">Reference proteome</keyword>
<evidence type="ECO:0000313" key="3">
    <source>
        <dbReference type="Proteomes" id="UP000054564"/>
    </source>
</evidence>
<comment type="caution">
    <text evidence="2">The sequence shown here is derived from an EMBL/GenBank/DDBJ whole genome shotgun (WGS) entry which is preliminary data.</text>
</comment>
<accession>A0A0L0UTB3</accession>
<dbReference type="EMBL" id="AJIL01000286">
    <property type="protein sequence ID" value="KNE89954.1"/>
    <property type="molecule type" value="Genomic_DNA"/>
</dbReference>
<reference evidence="3" key="1">
    <citation type="submission" date="2014-03" db="EMBL/GenBank/DDBJ databases">
        <title>The Genome Sequence of Puccinia striiformis f. sp. tritici PST-78.</title>
        <authorList>
            <consortium name="The Broad Institute Genome Sequencing Platform"/>
            <person name="Cuomo C."/>
            <person name="Hulbert S."/>
            <person name="Chen X."/>
            <person name="Walker B."/>
            <person name="Young S.K."/>
            <person name="Zeng Q."/>
            <person name="Gargeya S."/>
            <person name="Fitzgerald M."/>
            <person name="Haas B."/>
            <person name="Abouelleil A."/>
            <person name="Alvarado L."/>
            <person name="Arachchi H.M."/>
            <person name="Berlin A.M."/>
            <person name="Chapman S.B."/>
            <person name="Goldberg J."/>
            <person name="Griggs A."/>
            <person name="Gujja S."/>
            <person name="Hansen M."/>
            <person name="Howarth C."/>
            <person name="Imamovic A."/>
            <person name="Larimer J."/>
            <person name="McCowan C."/>
            <person name="Montmayeur A."/>
            <person name="Murphy C."/>
            <person name="Neiman D."/>
            <person name="Pearson M."/>
            <person name="Priest M."/>
            <person name="Roberts A."/>
            <person name="Saif S."/>
            <person name="Shea T."/>
            <person name="Sisk P."/>
            <person name="Sykes S."/>
            <person name="Wortman J."/>
            <person name="Nusbaum C."/>
            <person name="Birren B."/>
        </authorList>
    </citation>
    <scope>NUCLEOTIDE SEQUENCE [LARGE SCALE GENOMIC DNA]</scope>
    <source>
        <strain evidence="3">race PST-78</strain>
    </source>
</reference>
<dbReference type="Proteomes" id="UP000054564">
    <property type="component" value="Unassembled WGS sequence"/>
</dbReference>
<evidence type="ECO:0000256" key="1">
    <source>
        <dbReference type="SAM" id="MobiDB-lite"/>
    </source>
</evidence>
<dbReference type="AlphaFoldDB" id="A0A0L0UTB3"/>
<protein>
    <submittedName>
        <fullName evidence="2">Uncharacterized protein</fullName>
    </submittedName>
</protein>
<dbReference type="InterPro" id="IPR032675">
    <property type="entry name" value="LRR_dom_sf"/>
</dbReference>
<feature type="region of interest" description="Disordered" evidence="1">
    <location>
        <begin position="1"/>
        <end position="59"/>
    </location>
</feature>
<evidence type="ECO:0000313" key="2">
    <source>
        <dbReference type="EMBL" id="KNE89954.1"/>
    </source>
</evidence>
<dbReference type="OrthoDB" id="2125396at2759"/>
<organism evidence="2 3">
    <name type="scientific">Puccinia striiformis f. sp. tritici PST-78</name>
    <dbReference type="NCBI Taxonomy" id="1165861"/>
    <lineage>
        <taxon>Eukaryota</taxon>
        <taxon>Fungi</taxon>
        <taxon>Dikarya</taxon>
        <taxon>Basidiomycota</taxon>
        <taxon>Pucciniomycotina</taxon>
        <taxon>Pucciniomycetes</taxon>
        <taxon>Pucciniales</taxon>
        <taxon>Pucciniaceae</taxon>
        <taxon>Puccinia</taxon>
    </lineage>
</organism>
<feature type="region of interest" description="Disordered" evidence="1">
    <location>
        <begin position="331"/>
        <end position="354"/>
    </location>
</feature>
<dbReference type="Gene3D" id="3.80.10.10">
    <property type="entry name" value="Ribonuclease Inhibitor"/>
    <property type="match status" value="1"/>
</dbReference>